<evidence type="ECO:0000313" key="1">
    <source>
        <dbReference type="EMBL" id="KAJ8896697.1"/>
    </source>
</evidence>
<sequence>MLAPATLALQHVTFNFLLSQSDGVREICEAIEDDASTIKNFESMVEDVIIKRNEVVTNIYIEEVKQQVVSYVLVFRELRKVFNRIK</sequence>
<evidence type="ECO:0000313" key="2">
    <source>
        <dbReference type="Proteomes" id="UP001159363"/>
    </source>
</evidence>
<name>A0ABQ9IJ64_9NEOP</name>
<organism evidence="1 2">
    <name type="scientific">Dryococelus australis</name>
    <dbReference type="NCBI Taxonomy" id="614101"/>
    <lineage>
        <taxon>Eukaryota</taxon>
        <taxon>Metazoa</taxon>
        <taxon>Ecdysozoa</taxon>
        <taxon>Arthropoda</taxon>
        <taxon>Hexapoda</taxon>
        <taxon>Insecta</taxon>
        <taxon>Pterygota</taxon>
        <taxon>Neoptera</taxon>
        <taxon>Polyneoptera</taxon>
        <taxon>Phasmatodea</taxon>
        <taxon>Verophasmatodea</taxon>
        <taxon>Anareolatae</taxon>
        <taxon>Phasmatidae</taxon>
        <taxon>Eurycanthinae</taxon>
        <taxon>Dryococelus</taxon>
    </lineage>
</organism>
<keyword evidence="2" id="KW-1185">Reference proteome</keyword>
<accession>A0ABQ9IJ64</accession>
<dbReference type="EMBL" id="JARBHB010000001">
    <property type="protein sequence ID" value="KAJ8896697.1"/>
    <property type="molecule type" value="Genomic_DNA"/>
</dbReference>
<proteinExistence type="predicted"/>
<reference evidence="1 2" key="1">
    <citation type="submission" date="2023-02" db="EMBL/GenBank/DDBJ databases">
        <title>LHISI_Scaffold_Assembly.</title>
        <authorList>
            <person name="Stuart O.P."/>
            <person name="Cleave R."/>
            <person name="Magrath M.J.L."/>
            <person name="Mikheyev A.S."/>
        </authorList>
    </citation>
    <scope>NUCLEOTIDE SEQUENCE [LARGE SCALE GENOMIC DNA]</scope>
    <source>
        <strain evidence="1">Daus_M_001</strain>
        <tissue evidence="1">Leg muscle</tissue>
    </source>
</reference>
<protein>
    <submittedName>
        <fullName evidence="1">Uncharacterized protein</fullName>
    </submittedName>
</protein>
<dbReference type="Proteomes" id="UP001159363">
    <property type="component" value="Chromosome 1"/>
</dbReference>
<comment type="caution">
    <text evidence="1">The sequence shown here is derived from an EMBL/GenBank/DDBJ whole genome shotgun (WGS) entry which is preliminary data.</text>
</comment>
<gene>
    <name evidence="1" type="ORF">PR048_002042</name>
</gene>